<dbReference type="InterPro" id="IPR049278">
    <property type="entry name" value="MS_channel_C"/>
</dbReference>
<feature type="transmembrane region" description="Helical" evidence="7">
    <location>
        <begin position="459"/>
        <end position="477"/>
    </location>
</feature>
<comment type="caution">
    <text evidence="10">The sequence shown here is derived from an EMBL/GenBank/DDBJ whole genome shotgun (WGS) entry which is preliminary data.</text>
</comment>
<keyword evidence="4 7" id="KW-0812">Transmembrane</keyword>
<dbReference type="PATRIC" id="fig|1094563.3.peg.1075"/>
<dbReference type="PROSITE" id="PS01246">
    <property type="entry name" value="UPF0003"/>
    <property type="match status" value="1"/>
</dbReference>
<dbReference type="eggNOG" id="COG3264">
    <property type="taxonomic scope" value="Bacteria"/>
</dbReference>
<feature type="domain" description="Mechanosensitive ion channel MscS" evidence="8">
    <location>
        <begin position="649"/>
        <end position="716"/>
    </location>
</feature>
<keyword evidence="11" id="KW-1185">Reference proteome</keyword>
<feature type="transmembrane region" description="Helical" evidence="7">
    <location>
        <begin position="276"/>
        <end position="305"/>
    </location>
</feature>
<evidence type="ECO:0000256" key="2">
    <source>
        <dbReference type="ARBA" id="ARBA00008017"/>
    </source>
</evidence>
<dbReference type="SUPFAM" id="SSF82689">
    <property type="entry name" value="Mechanosensitive channel protein MscS (YggB), C-terminal domain"/>
    <property type="match status" value="1"/>
</dbReference>
<feature type="transmembrane region" description="Helical" evidence="7">
    <location>
        <begin position="556"/>
        <end position="580"/>
    </location>
</feature>
<feature type="transmembrane region" description="Helical" evidence="7">
    <location>
        <begin position="26"/>
        <end position="47"/>
    </location>
</feature>
<dbReference type="Gene3D" id="2.30.30.60">
    <property type="match status" value="1"/>
</dbReference>
<dbReference type="InterPro" id="IPR023408">
    <property type="entry name" value="MscS_beta-dom_sf"/>
</dbReference>
<dbReference type="Proteomes" id="UP000008947">
    <property type="component" value="Unassembled WGS sequence"/>
</dbReference>
<protein>
    <recommendedName>
        <fullName evidence="12">DUF3772 domain-containing protein</fullName>
    </recommendedName>
</protein>
<evidence type="ECO:0000256" key="6">
    <source>
        <dbReference type="ARBA" id="ARBA00023136"/>
    </source>
</evidence>
<evidence type="ECO:0000313" key="10">
    <source>
        <dbReference type="EMBL" id="EJF78909.1"/>
    </source>
</evidence>
<gene>
    <name evidence="10" type="ORF">MCQ_00950</name>
</gene>
<dbReference type="InterPro" id="IPR011014">
    <property type="entry name" value="MscS_channel_TM-2"/>
</dbReference>
<dbReference type="Pfam" id="PF00924">
    <property type="entry name" value="MS_channel_2nd"/>
    <property type="match status" value="1"/>
</dbReference>
<dbReference type="AlphaFoldDB" id="J0Q8E2"/>
<evidence type="ECO:0000256" key="3">
    <source>
        <dbReference type="ARBA" id="ARBA00022475"/>
    </source>
</evidence>
<keyword evidence="5 7" id="KW-1133">Transmembrane helix</keyword>
<organism evidence="10 11">
    <name type="scientific">Candidatus Bartonella washoeensis Sb944nv</name>
    <dbReference type="NCBI Taxonomy" id="1094563"/>
    <lineage>
        <taxon>Bacteria</taxon>
        <taxon>Pseudomonadati</taxon>
        <taxon>Pseudomonadota</taxon>
        <taxon>Alphaproteobacteria</taxon>
        <taxon>Hyphomicrobiales</taxon>
        <taxon>Bartonellaceae</taxon>
        <taxon>Bartonella</taxon>
    </lineage>
</organism>
<dbReference type="InterPro" id="IPR011066">
    <property type="entry name" value="MscS_channel_C_sf"/>
</dbReference>
<dbReference type="SUPFAM" id="SSF50182">
    <property type="entry name" value="Sm-like ribonucleoproteins"/>
    <property type="match status" value="1"/>
</dbReference>
<keyword evidence="6 7" id="KW-0472">Membrane</keyword>
<dbReference type="SUPFAM" id="SSF82861">
    <property type="entry name" value="Mechanosensitive channel protein MscS (YggB), transmembrane region"/>
    <property type="match status" value="1"/>
</dbReference>
<evidence type="ECO:0000313" key="11">
    <source>
        <dbReference type="Proteomes" id="UP000008947"/>
    </source>
</evidence>
<proteinExistence type="inferred from homology"/>
<dbReference type="Pfam" id="PF21082">
    <property type="entry name" value="MS_channel_3rd"/>
    <property type="match status" value="1"/>
</dbReference>
<dbReference type="Gene3D" id="3.30.70.100">
    <property type="match status" value="1"/>
</dbReference>
<dbReference type="PANTHER" id="PTHR30347:SF1">
    <property type="entry name" value="MECHANOSENSITIVE CHANNEL MSCK"/>
    <property type="match status" value="1"/>
</dbReference>
<feature type="domain" description="Mechanosensitive ion channel MscS C-terminal" evidence="9">
    <location>
        <begin position="723"/>
        <end position="795"/>
    </location>
</feature>
<dbReference type="InterPro" id="IPR010920">
    <property type="entry name" value="LSM_dom_sf"/>
</dbReference>
<evidence type="ECO:0000259" key="9">
    <source>
        <dbReference type="Pfam" id="PF21082"/>
    </source>
</evidence>
<evidence type="ECO:0000256" key="4">
    <source>
        <dbReference type="ARBA" id="ARBA00022692"/>
    </source>
</evidence>
<feature type="transmembrane region" description="Helical" evidence="7">
    <location>
        <begin position="512"/>
        <end position="536"/>
    </location>
</feature>
<evidence type="ECO:0000256" key="7">
    <source>
        <dbReference type="SAM" id="Phobius"/>
    </source>
</evidence>
<keyword evidence="3" id="KW-1003">Cell membrane</keyword>
<dbReference type="Gene3D" id="1.10.287.1260">
    <property type="match status" value="1"/>
</dbReference>
<accession>J0Q8E2</accession>
<comment type="similarity">
    <text evidence="2">Belongs to the MscS (TC 1.A.23) family.</text>
</comment>
<evidence type="ECO:0000256" key="1">
    <source>
        <dbReference type="ARBA" id="ARBA00004651"/>
    </source>
</evidence>
<dbReference type="InterPro" id="IPR006686">
    <property type="entry name" value="MscS_channel_CS"/>
</dbReference>
<feature type="transmembrane region" description="Helical" evidence="7">
    <location>
        <begin position="237"/>
        <end position="255"/>
    </location>
</feature>
<dbReference type="HOGENOM" id="CLU_011796_2_0_5"/>
<dbReference type="EMBL" id="AILU01000032">
    <property type="protein sequence ID" value="EJF78909.1"/>
    <property type="molecule type" value="Genomic_DNA"/>
</dbReference>
<sequence length="807" mass="90932">MSYFYQGVLLIFIPKADMCSFFKKKLCILFFILEILVVSSSCVWGHLGSENAIIGQSVTTHSIDEIIQKQQSIVKILEQDTETLKKDFASKSEDELVLAELRLRARNISKRAIEEAFFLRSPLNDINVLLDQLTELRDDPKDLKNKSRERSHLIKKRAQINSIVLRFEEVFLATNRIAELSLSQSRELFKRTLTHRLEFSIPMVKRLVEKTKEASSDFLLLFSSWWKFVFYFKPLQLFFSVLIPLFVAFGLFYFFRKALAQLQCRIIKSNEEISYLQRLLVAFISILLPSLGCFVCVYLVFFLFHSFGLDPGKLTTVFYTLGHEIILVFLINRLAVVLLSSNMLHVRLFNIAPSAAYQLVTLLTFLGAVLAFDAILDSIYQVVLASLSLTIAKSFLAVFLVAILLFIISFVPLRFRRRYAQLEKEPLFWPLYMRIPLIVLGLLLIVMDLFGYVGFARFIMQQIVIGGAFLVLMYLGIQSAQALATKGQFMKTSVGHILMQWLHLEEKTMNQLGVIVSVFLNLIVVVLCAMPIAVQFGFSYSDLRAVLWQLMTGFQIGNVSISFISIVTGIVAFFACWFLLRRFIGWLDGTVLVHGEFDSGVRNSIKTVISYSGVVVSALIGLSTAGLDLKNFALIAGGLSLGIGFGLQNIVQNFVSGLIILVGRPFKLGDYIESGSLGGIVKRISVRATELETFQRKTIIIPNSSLINNNVSNWTRGSKMGRVDIPLVVSSHVSPERVVEILLEIASATEGVLKNPAPQVNFTAFDSKKFSFTLAIYVPNITSPSKVTNALRFVLYKRFVEEGMLEC</sequence>
<dbReference type="InterPro" id="IPR006685">
    <property type="entry name" value="MscS_channel_2nd"/>
</dbReference>
<evidence type="ECO:0000256" key="5">
    <source>
        <dbReference type="ARBA" id="ARBA00022989"/>
    </source>
</evidence>
<feature type="transmembrane region" description="Helical" evidence="7">
    <location>
        <begin position="356"/>
        <end position="376"/>
    </location>
</feature>
<dbReference type="PANTHER" id="PTHR30347">
    <property type="entry name" value="POTASSIUM CHANNEL RELATED"/>
    <property type="match status" value="1"/>
</dbReference>
<feature type="transmembrane region" description="Helical" evidence="7">
    <location>
        <begin position="325"/>
        <end position="344"/>
    </location>
</feature>
<comment type="subcellular location">
    <subcellularLocation>
        <location evidence="1">Cell membrane</location>
        <topology evidence="1">Multi-pass membrane protein</topology>
    </subcellularLocation>
</comment>
<dbReference type="InterPro" id="IPR052702">
    <property type="entry name" value="MscS-like_channel"/>
</dbReference>
<evidence type="ECO:0008006" key="12">
    <source>
        <dbReference type="Google" id="ProtNLM"/>
    </source>
</evidence>
<feature type="transmembrane region" description="Helical" evidence="7">
    <location>
        <begin position="382"/>
        <end position="411"/>
    </location>
</feature>
<name>J0Q8E2_9HYPH</name>
<feature type="transmembrane region" description="Helical" evidence="7">
    <location>
        <begin position="633"/>
        <end position="662"/>
    </location>
</feature>
<feature type="transmembrane region" description="Helical" evidence="7">
    <location>
        <begin position="431"/>
        <end position="453"/>
    </location>
</feature>
<feature type="transmembrane region" description="Helical" evidence="7">
    <location>
        <begin position="608"/>
        <end position="627"/>
    </location>
</feature>
<reference evidence="10 11" key="1">
    <citation type="submission" date="2012-03" db="EMBL/GenBank/DDBJ databases">
        <title>The Genome Sequence of Bartonella washoensis Sb944nv.</title>
        <authorList>
            <consortium name="The Broad Institute Genome Sequencing Platform"/>
            <consortium name="The Broad Institute Genome Sequencing Center for Infectious Disease"/>
            <person name="Feldgarden M."/>
            <person name="Kirby J."/>
            <person name="Kosoy M."/>
            <person name="Birtles R."/>
            <person name="Probert W.S."/>
            <person name="Chiaraviglio L."/>
            <person name="Young S.K."/>
            <person name="Zeng Q."/>
            <person name="Gargeya S."/>
            <person name="Fitzgerald M."/>
            <person name="Haas B."/>
            <person name="Abouelleil A."/>
            <person name="Alvarado L."/>
            <person name="Arachchi H.M."/>
            <person name="Berlin A."/>
            <person name="Chapman S.B."/>
            <person name="Gearin G."/>
            <person name="Goldberg J."/>
            <person name="Griggs A."/>
            <person name="Gujja S."/>
            <person name="Hansen M."/>
            <person name="Heiman D."/>
            <person name="Howarth C."/>
            <person name="Larimer J."/>
            <person name="Lui A."/>
            <person name="MacDonald P.J.P."/>
            <person name="McCowen C."/>
            <person name="Montmayeur A."/>
            <person name="Murphy C."/>
            <person name="Neiman D."/>
            <person name="Pearson M."/>
            <person name="Priest M."/>
            <person name="Roberts A."/>
            <person name="Saif S."/>
            <person name="Shea T."/>
            <person name="Sisk P."/>
            <person name="Stolte C."/>
            <person name="Sykes S."/>
            <person name="Wortman J."/>
            <person name="Nusbaum C."/>
            <person name="Birren B."/>
        </authorList>
    </citation>
    <scope>NUCLEOTIDE SEQUENCE [LARGE SCALE GENOMIC DNA]</scope>
    <source>
        <strain evidence="10 11">Sb944nv</strain>
    </source>
</reference>
<dbReference type="GO" id="GO:0008381">
    <property type="term" value="F:mechanosensitive monoatomic ion channel activity"/>
    <property type="evidence" value="ECO:0007669"/>
    <property type="project" value="UniProtKB-ARBA"/>
</dbReference>
<dbReference type="GO" id="GO:0005886">
    <property type="term" value="C:plasma membrane"/>
    <property type="evidence" value="ECO:0007669"/>
    <property type="project" value="UniProtKB-SubCell"/>
</dbReference>
<evidence type="ECO:0000259" key="8">
    <source>
        <dbReference type="Pfam" id="PF00924"/>
    </source>
</evidence>